<keyword evidence="2" id="KW-1003">Cell membrane</keyword>
<feature type="transmembrane region" description="Helical" evidence="6">
    <location>
        <begin position="389"/>
        <end position="412"/>
    </location>
</feature>
<feature type="transmembrane region" description="Helical" evidence="6">
    <location>
        <begin position="88"/>
        <end position="110"/>
    </location>
</feature>
<name>A0ABU4RCC2_9FLAO</name>
<keyword evidence="8" id="KW-1185">Reference proteome</keyword>
<dbReference type="Gene3D" id="3.90.550.10">
    <property type="entry name" value="Spore Coat Polysaccharide Biosynthesis Protein SpsA, Chain A"/>
    <property type="match status" value="1"/>
</dbReference>
<feature type="transmembrane region" description="Helical" evidence="6">
    <location>
        <begin position="48"/>
        <end position="68"/>
    </location>
</feature>
<keyword evidence="4" id="KW-0808">Transferase</keyword>
<evidence type="ECO:0000256" key="5">
    <source>
        <dbReference type="ARBA" id="ARBA00023136"/>
    </source>
</evidence>
<keyword evidence="6" id="KW-0812">Transmembrane</keyword>
<reference evidence="7 8" key="1">
    <citation type="submission" date="2023-11" db="EMBL/GenBank/DDBJ databases">
        <title>Unpublished Manusciprt.</title>
        <authorList>
            <person name="Saticioglu I.B."/>
            <person name="Ay H."/>
            <person name="Ajmi N."/>
            <person name="Altun S."/>
            <person name="Duman M."/>
        </authorList>
    </citation>
    <scope>NUCLEOTIDE SEQUENCE [LARGE SCALE GENOMIC DNA]</scope>
    <source>
        <strain evidence="7 8">Fl-318</strain>
    </source>
</reference>
<keyword evidence="5 6" id="KW-0472">Membrane</keyword>
<comment type="caution">
    <text evidence="7">The sequence shown here is derived from an EMBL/GenBank/DDBJ whole genome shotgun (WGS) entry which is preliminary data.</text>
</comment>
<keyword evidence="6" id="KW-1133">Transmembrane helix</keyword>
<dbReference type="InterPro" id="IPR029044">
    <property type="entry name" value="Nucleotide-diphossugar_trans"/>
</dbReference>
<protein>
    <submittedName>
        <fullName evidence="7">Glycosyltransferase family 2 protein</fullName>
    </submittedName>
</protein>
<comment type="subcellular location">
    <subcellularLocation>
        <location evidence="1">Cell membrane</location>
    </subcellularLocation>
</comment>
<accession>A0ABU4RCC2</accession>
<evidence type="ECO:0000313" key="7">
    <source>
        <dbReference type="EMBL" id="MDX6189508.1"/>
    </source>
</evidence>
<dbReference type="EMBL" id="JAWXVI010000005">
    <property type="protein sequence ID" value="MDX6189508.1"/>
    <property type="molecule type" value="Genomic_DNA"/>
</dbReference>
<evidence type="ECO:0000313" key="8">
    <source>
        <dbReference type="Proteomes" id="UP001273350"/>
    </source>
</evidence>
<dbReference type="RefSeq" id="WP_230001785.1">
    <property type="nucleotide sequence ID" value="NZ_CP087134.1"/>
</dbReference>
<sequence>MKSETIISEQFYTTSDNTNNNEHSVSSSIFRFKSKTATNNSEEKASPLGLIVLASTFILMLTGAFMVHQFQTDFDQFQIDRINSSWGFPFLILAIALFVFQSGVFAYNLFLYLRYKPIESVSDDLLPTCTVIVPAYNEGKLVWDTLLSLAESDFPEQKLQILAIDDGSKDDTWYWMQQAKIKLGDRLTIFQQPENAGKRHALHRGFELGTGEIFVTVDSDSIVKKDTLRNLVSPFIIDEKCGAVAGNVLVLNNKKALLPKMLNVSFVMSFEFMRSAESSLGSVLCTPGAAAAYRRDAVLECLPEWINQTFMGQPSDIGEDRAMTNMILKQGLHVLFQRNALVLTNVPEEYTGLYKMFIRWSRSNVRENLMMAQYVFKDFRKGSKFGTRLLFVNQSLQIILAYPFLIFMLFFILTHPLLFLSSTLLSILIVSTFPVLFYAKRYNFADSLWAYSYSIFYTFSLFWITPYAIVTANKRGWLTRGLSDKN</sequence>
<dbReference type="SUPFAM" id="SSF53448">
    <property type="entry name" value="Nucleotide-diphospho-sugar transferases"/>
    <property type="match status" value="1"/>
</dbReference>
<evidence type="ECO:0000256" key="6">
    <source>
        <dbReference type="SAM" id="Phobius"/>
    </source>
</evidence>
<evidence type="ECO:0000256" key="1">
    <source>
        <dbReference type="ARBA" id="ARBA00004236"/>
    </source>
</evidence>
<gene>
    <name evidence="7" type="ORF">SGQ83_09125</name>
</gene>
<feature type="transmembrane region" description="Helical" evidence="6">
    <location>
        <begin position="418"/>
        <end position="438"/>
    </location>
</feature>
<organism evidence="7 8">
    <name type="scientific">Flavobacterium cupriresistens</name>
    <dbReference type="NCBI Taxonomy" id="2893885"/>
    <lineage>
        <taxon>Bacteria</taxon>
        <taxon>Pseudomonadati</taxon>
        <taxon>Bacteroidota</taxon>
        <taxon>Flavobacteriia</taxon>
        <taxon>Flavobacteriales</taxon>
        <taxon>Flavobacteriaceae</taxon>
        <taxon>Flavobacterium</taxon>
    </lineage>
</organism>
<evidence type="ECO:0000256" key="4">
    <source>
        <dbReference type="ARBA" id="ARBA00022679"/>
    </source>
</evidence>
<dbReference type="CDD" id="cd06423">
    <property type="entry name" value="CESA_like"/>
    <property type="match status" value="1"/>
</dbReference>
<feature type="transmembrane region" description="Helical" evidence="6">
    <location>
        <begin position="450"/>
        <end position="470"/>
    </location>
</feature>
<evidence type="ECO:0000256" key="2">
    <source>
        <dbReference type="ARBA" id="ARBA00022475"/>
    </source>
</evidence>
<evidence type="ECO:0000256" key="3">
    <source>
        <dbReference type="ARBA" id="ARBA00022676"/>
    </source>
</evidence>
<proteinExistence type="predicted"/>
<dbReference type="PANTHER" id="PTHR22913">
    <property type="entry name" value="HYALURONAN SYNTHASE"/>
    <property type="match status" value="1"/>
</dbReference>
<dbReference type="Proteomes" id="UP001273350">
    <property type="component" value="Unassembled WGS sequence"/>
</dbReference>
<keyword evidence="3" id="KW-0328">Glycosyltransferase</keyword>
<dbReference type="Pfam" id="PF13641">
    <property type="entry name" value="Glyco_tranf_2_3"/>
    <property type="match status" value="1"/>
</dbReference>
<dbReference type="PANTHER" id="PTHR22913:SF12">
    <property type="entry name" value="MANNURONAN SYNTHASE"/>
    <property type="match status" value="1"/>
</dbReference>